<evidence type="ECO:0000256" key="9">
    <source>
        <dbReference type="ARBA" id="ARBA00023136"/>
    </source>
</evidence>
<keyword evidence="5 15" id="KW-0812">Transmembrane</keyword>
<dbReference type="AlphaFoldDB" id="A0A2G8L0A7"/>
<dbReference type="PANTHER" id="PTHR22752:SF10">
    <property type="entry name" value="G-PROTEIN COUPLED RECEPTOR 161"/>
    <property type="match status" value="1"/>
</dbReference>
<gene>
    <name evidence="17" type="ORF">BSL78_09400</name>
</gene>
<dbReference type="CDD" id="cd00637">
    <property type="entry name" value="7tm_classA_rhodopsin-like"/>
    <property type="match status" value="1"/>
</dbReference>
<reference evidence="17 18" key="1">
    <citation type="journal article" date="2017" name="PLoS Biol.">
        <title>The sea cucumber genome provides insights into morphological evolution and visceral regeneration.</title>
        <authorList>
            <person name="Zhang X."/>
            <person name="Sun L."/>
            <person name="Yuan J."/>
            <person name="Sun Y."/>
            <person name="Gao Y."/>
            <person name="Zhang L."/>
            <person name="Li S."/>
            <person name="Dai H."/>
            <person name="Hamel J.F."/>
            <person name="Liu C."/>
            <person name="Yu Y."/>
            <person name="Liu S."/>
            <person name="Lin W."/>
            <person name="Guo K."/>
            <person name="Jin S."/>
            <person name="Xu P."/>
            <person name="Storey K.B."/>
            <person name="Huan P."/>
            <person name="Zhang T."/>
            <person name="Zhou Y."/>
            <person name="Zhang J."/>
            <person name="Lin C."/>
            <person name="Li X."/>
            <person name="Xing L."/>
            <person name="Huo D."/>
            <person name="Sun M."/>
            <person name="Wang L."/>
            <person name="Mercier A."/>
            <person name="Li F."/>
            <person name="Yang H."/>
            <person name="Xiang J."/>
        </authorList>
    </citation>
    <scope>NUCLEOTIDE SEQUENCE [LARGE SCALE GENOMIC DNA]</scope>
    <source>
        <strain evidence="17">Shaxun</strain>
        <tissue evidence="17">Muscle</tissue>
    </source>
</reference>
<comment type="subcellular location">
    <subcellularLocation>
        <location evidence="2">Cell membrane</location>
        <topology evidence="2">Multi-pass membrane protein</topology>
    </subcellularLocation>
    <subcellularLocation>
        <location evidence="1">Cell projection</location>
        <location evidence="1">Cilium membrane</location>
    </subcellularLocation>
</comment>
<keyword evidence="8" id="KW-0969">Cilium</keyword>
<dbReference type="PANTHER" id="PTHR22752">
    <property type="entry name" value="G PROTEIN-COUPLED RECEPTOR"/>
    <property type="match status" value="1"/>
</dbReference>
<dbReference type="Proteomes" id="UP000230750">
    <property type="component" value="Unassembled WGS sequence"/>
</dbReference>
<evidence type="ECO:0000256" key="4">
    <source>
        <dbReference type="ARBA" id="ARBA00022475"/>
    </source>
</evidence>
<dbReference type="GO" id="GO:0004930">
    <property type="term" value="F:G protein-coupled receptor activity"/>
    <property type="evidence" value="ECO:0007669"/>
    <property type="project" value="UniProtKB-KW"/>
</dbReference>
<keyword evidence="10" id="KW-1015">Disulfide bond</keyword>
<feature type="transmembrane region" description="Helical" evidence="15">
    <location>
        <begin position="243"/>
        <end position="261"/>
    </location>
</feature>
<feature type="transmembrane region" description="Helical" evidence="15">
    <location>
        <begin position="34"/>
        <end position="60"/>
    </location>
</feature>
<keyword evidence="7" id="KW-0297">G-protein coupled receptor</keyword>
<keyword evidence="6 15" id="KW-1133">Transmembrane helix</keyword>
<evidence type="ECO:0000313" key="18">
    <source>
        <dbReference type="Proteomes" id="UP000230750"/>
    </source>
</evidence>
<evidence type="ECO:0000256" key="1">
    <source>
        <dbReference type="ARBA" id="ARBA00004309"/>
    </source>
</evidence>
<keyword evidence="14" id="KW-0966">Cell projection</keyword>
<dbReference type="InterPro" id="IPR000276">
    <property type="entry name" value="GPCR_Rhodpsn"/>
</dbReference>
<keyword evidence="4" id="KW-1003">Cell membrane</keyword>
<feature type="transmembrane region" description="Helical" evidence="15">
    <location>
        <begin position="6"/>
        <end position="22"/>
    </location>
</feature>
<evidence type="ECO:0000256" key="13">
    <source>
        <dbReference type="ARBA" id="ARBA00023224"/>
    </source>
</evidence>
<evidence type="ECO:0000256" key="14">
    <source>
        <dbReference type="ARBA" id="ARBA00023273"/>
    </source>
</evidence>
<keyword evidence="12" id="KW-0325">Glycoprotein</keyword>
<keyword evidence="13" id="KW-0807">Transducer</keyword>
<organism evidence="17 18">
    <name type="scientific">Stichopus japonicus</name>
    <name type="common">Sea cucumber</name>
    <dbReference type="NCBI Taxonomy" id="307972"/>
    <lineage>
        <taxon>Eukaryota</taxon>
        <taxon>Metazoa</taxon>
        <taxon>Echinodermata</taxon>
        <taxon>Eleutherozoa</taxon>
        <taxon>Echinozoa</taxon>
        <taxon>Holothuroidea</taxon>
        <taxon>Aspidochirotacea</taxon>
        <taxon>Aspidochirotida</taxon>
        <taxon>Stichopodidae</taxon>
        <taxon>Apostichopus</taxon>
    </lineage>
</organism>
<accession>A0A2G8L0A7</accession>
<evidence type="ECO:0000256" key="2">
    <source>
        <dbReference type="ARBA" id="ARBA00004651"/>
    </source>
</evidence>
<keyword evidence="18" id="KW-1185">Reference proteome</keyword>
<evidence type="ECO:0000256" key="6">
    <source>
        <dbReference type="ARBA" id="ARBA00022989"/>
    </source>
</evidence>
<keyword evidence="11 17" id="KW-0675">Receptor</keyword>
<evidence type="ECO:0000256" key="3">
    <source>
        <dbReference type="ARBA" id="ARBA00022473"/>
    </source>
</evidence>
<dbReference type="OrthoDB" id="5977853at2759"/>
<dbReference type="Gene3D" id="1.20.1070.10">
    <property type="entry name" value="Rhodopsin 7-helix transmembrane proteins"/>
    <property type="match status" value="1"/>
</dbReference>
<dbReference type="GO" id="GO:0005768">
    <property type="term" value="C:endosome"/>
    <property type="evidence" value="ECO:0007669"/>
    <property type="project" value="TreeGrafter"/>
</dbReference>
<dbReference type="SUPFAM" id="SSF81321">
    <property type="entry name" value="Family A G protein-coupled receptor-like"/>
    <property type="match status" value="1"/>
</dbReference>
<name>A0A2G8L0A7_STIJA</name>
<evidence type="ECO:0000313" key="17">
    <source>
        <dbReference type="EMBL" id="PIK53688.1"/>
    </source>
</evidence>
<evidence type="ECO:0000256" key="15">
    <source>
        <dbReference type="SAM" id="Phobius"/>
    </source>
</evidence>
<feature type="domain" description="G-protein coupled receptors family 1 profile" evidence="16">
    <location>
        <begin position="1"/>
        <end position="258"/>
    </location>
</feature>
<dbReference type="PROSITE" id="PS50262">
    <property type="entry name" value="G_PROTEIN_RECEP_F1_2"/>
    <property type="match status" value="1"/>
</dbReference>
<keyword evidence="3" id="KW-0217">Developmental protein</keyword>
<evidence type="ECO:0000256" key="12">
    <source>
        <dbReference type="ARBA" id="ARBA00023180"/>
    </source>
</evidence>
<evidence type="ECO:0000256" key="11">
    <source>
        <dbReference type="ARBA" id="ARBA00023170"/>
    </source>
</evidence>
<evidence type="ECO:0000259" key="16">
    <source>
        <dbReference type="PROSITE" id="PS50262"/>
    </source>
</evidence>
<dbReference type="Pfam" id="PF00001">
    <property type="entry name" value="7tm_1"/>
    <property type="match status" value="1"/>
</dbReference>
<evidence type="ECO:0000256" key="10">
    <source>
        <dbReference type="ARBA" id="ARBA00023157"/>
    </source>
</evidence>
<protein>
    <submittedName>
        <fullName evidence="17">Putative 5-hydroxytryptamine receptor 1-like</fullName>
    </submittedName>
</protein>
<dbReference type="InterPro" id="IPR017452">
    <property type="entry name" value="GPCR_Rhodpsn_7TM"/>
</dbReference>
<evidence type="ECO:0000256" key="8">
    <source>
        <dbReference type="ARBA" id="ARBA00023069"/>
    </source>
</evidence>
<dbReference type="STRING" id="307972.A0A2G8L0A7"/>
<proteinExistence type="predicted"/>
<dbReference type="GO" id="GO:0060170">
    <property type="term" value="C:ciliary membrane"/>
    <property type="evidence" value="ECO:0007669"/>
    <property type="project" value="UniProtKB-SubCell"/>
</dbReference>
<sequence length="287" mass="32853">MASFGSFSAVALISIYRCLIIVSERRIRIRRCHVIAMITFGWSVTLLMSIPPTIGVTAPIQYSHGTHHCSPSWQDSREYYTISLVLGYCVTLPTMVTSYGLIVLKVKRSSQRIRELRDRETKMSTEFKSSLAASKQQYKTAAIVSSGNTSYSSRIDRCINTTSDSQERHMEEEIEGETSSISAEETISYTAERKRHEYRRQQKQVAFTGMLLVLTTTVCWSPYMVVQGCKITSRPDHAMETFAMWLAYLNAALDPIIYSMFDRQFRQIFDRHLHKIHSGCSCCCRQM</sequence>
<feature type="transmembrane region" description="Helical" evidence="15">
    <location>
        <begin position="205"/>
        <end position="223"/>
    </location>
</feature>
<dbReference type="EMBL" id="MRZV01000276">
    <property type="protein sequence ID" value="PIK53688.1"/>
    <property type="molecule type" value="Genomic_DNA"/>
</dbReference>
<evidence type="ECO:0000256" key="5">
    <source>
        <dbReference type="ARBA" id="ARBA00022692"/>
    </source>
</evidence>
<dbReference type="PRINTS" id="PR00237">
    <property type="entry name" value="GPCRRHODOPSN"/>
</dbReference>
<evidence type="ECO:0000256" key="7">
    <source>
        <dbReference type="ARBA" id="ARBA00023040"/>
    </source>
</evidence>
<keyword evidence="9 15" id="KW-0472">Membrane</keyword>
<comment type="caution">
    <text evidence="17">The sequence shown here is derived from an EMBL/GenBank/DDBJ whole genome shotgun (WGS) entry which is preliminary data.</text>
</comment>
<feature type="transmembrane region" description="Helical" evidence="15">
    <location>
        <begin position="80"/>
        <end position="104"/>
    </location>
</feature>